<dbReference type="EMBL" id="AJWJ01000536">
    <property type="protein sequence ID" value="KAF2070132.1"/>
    <property type="molecule type" value="Genomic_DNA"/>
</dbReference>
<dbReference type="OrthoDB" id="10250320at2759"/>
<reference evidence="1" key="1">
    <citation type="submission" date="2020-01" db="EMBL/GenBank/DDBJ databases">
        <title>Development of genomics and gene disruption for Polysphondylium violaceum indicates a role for the polyketide synthase stlB in stalk morphogenesis.</title>
        <authorList>
            <person name="Narita B."/>
            <person name="Kawabe Y."/>
            <person name="Kin K."/>
            <person name="Saito T."/>
            <person name="Gibbs R."/>
            <person name="Kuspa A."/>
            <person name="Muzny D."/>
            <person name="Queller D."/>
            <person name="Richards S."/>
            <person name="Strassman J."/>
            <person name="Sucgang R."/>
            <person name="Worley K."/>
            <person name="Schaap P."/>
        </authorList>
    </citation>
    <scope>NUCLEOTIDE SEQUENCE</scope>
    <source>
        <strain evidence="1">QSvi11</strain>
    </source>
</reference>
<dbReference type="InterPro" id="IPR013922">
    <property type="entry name" value="Cyclin_PHO80-like"/>
</dbReference>
<dbReference type="Gene3D" id="1.10.472.10">
    <property type="entry name" value="Cyclin-like"/>
    <property type="match status" value="1"/>
</dbReference>
<comment type="caution">
    <text evidence="1">The sequence shown here is derived from an EMBL/GenBank/DDBJ whole genome shotgun (WGS) entry which is preliminary data.</text>
</comment>
<gene>
    <name evidence="1" type="ORF">CYY_008545</name>
</gene>
<dbReference type="PANTHER" id="PTHR15615">
    <property type="match status" value="1"/>
</dbReference>
<evidence type="ECO:0008006" key="3">
    <source>
        <dbReference type="Google" id="ProtNLM"/>
    </source>
</evidence>
<sequence length="417" mass="49646">MNKMAYYSSLDYSSSNNVSEYHSHQNMRNRFIKKQLQNNIYQNTNYPIYHQTNDNYQINNINNFNNNNNNNFNNNNNYQQQQQQDIQYNNPYNNQENIQYSTNFQINFNQQIYNNSNNNNNNNNHFKMKQDNRYSEVSNTSISINKKSNNQISQEHPINYKQQQQQIDNSINTLEYFINKALSNYQNEQQKKQSNHISEQNIQKTPLKPQKTPNNQLFPKFQSLEYWNFVGETTGRIYQTLNSRADFHKTSAHSRFVFVKKVFSWLATHDKDYLNSHKTLDLIIAISDILNMIISLIELHRAPETVLYLIIYSSDRFVERTGINHHQIFNLLLTSAIVNLKFWNETIYIQNKTIADIFSFSVKDLNTMERRFLYGLDYNLCVTPNELDFFLKKIKKSNSFSSTSSKDVNNNFNFKYI</sequence>
<dbReference type="InterPro" id="IPR036915">
    <property type="entry name" value="Cyclin-like_sf"/>
</dbReference>
<evidence type="ECO:0000313" key="2">
    <source>
        <dbReference type="Proteomes" id="UP000695562"/>
    </source>
</evidence>
<dbReference type="GO" id="GO:0000307">
    <property type="term" value="C:cyclin-dependent protein kinase holoenzyme complex"/>
    <property type="evidence" value="ECO:0007669"/>
    <property type="project" value="TreeGrafter"/>
</dbReference>
<organism evidence="1 2">
    <name type="scientific">Polysphondylium violaceum</name>
    <dbReference type="NCBI Taxonomy" id="133409"/>
    <lineage>
        <taxon>Eukaryota</taxon>
        <taxon>Amoebozoa</taxon>
        <taxon>Evosea</taxon>
        <taxon>Eumycetozoa</taxon>
        <taxon>Dictyostelia</taxon>
        <taxon>Dictyosteliales</taxon>
        <taxon>Dictyosteliaceae</taxon>
        <taxon>Polysphondylium</taxon>
    </lineage>
</organism>
<accession>A0A8J4PNB8</accession>
<dbReference type="CDD" id="cd20557">
    <property type="entry name" value="CYCLIN_ScPCL1-like"/>
    <property type="match status" value="1"/>
</dbReference>
<evidence type="ECO:0000313" key="1">
    <source>
        <dbReference type="EMBL" id="KAF2070132.1"/>
    </source>
</evidence>
<dbReference type="SUPFAM" id="SSF47954">
    <property type="entry name" value="Cyclin-like"/>
    <property type="match status" value="1"/>
</dbReference>
<dbReference type="PANTHER" id="PTHR15615:SF37">
    <property type="entry name" value="CYCLIN N-TERMINAL DOMAIN-CONTAINING PROTEIN"/>
    <property type="match status" value="1"/>
</dbReference>
<protein>
    <recommendedName>
        <fullName evidence="3">Cyclin N-terminal domain-containing protein</fullName>
    </recommendedName>
</protein>
<name>A0A8J4PNB8_9MYCE</name>
<keyword evidence="2" id="KW-1185">Reference proteome</keyword>
<dbReference type="GO" id="GO:0005634">
    <property type="term" value="C:nucleus"/>
    <property type="evidence" value="ECO:0007669"/>
    <property type="project" value="TreeGrafter"/>
</dbReference>
<dbReference type="GO" id="GO:0016538">
    <property type="term" value="F:cyclin-dependent protein serine/threonine kinase regulator activity"/>
    <property type="evidence" value="ECO:0007669"/>
    <property type="project" value="TreeGrafter"/>
</dbReference>
<proteinExistence type="predicted"/>
<dbReference type="AlphaFoldDB" id="A0A8J4PNB8"/>
<dbReference type="Proteomes" id="UP000695562">
    <property type="component" value="Unassembled WGS sequence"/>
</dbReference>
<dbReference type="GO" id="GO:0019901">
    <property type="term" value="F:protein kinase binding"/>
    <property type="evidence" value="ECO:0007669"/>
    <property type="project" value="InterPro"/>
</dbReference>